<accession>A0A6B2MKL5</accession>
<evidence type="ECO:0000313" key="1">
    <source>
        <dbReference type="EMBL" id="NDV76408.1"/>
    </source>
</evidence>
<gene>
    <name evidence="1" type="ORF">GFJ35_30760</name>
</gene>
<dbReference type="RefSeq" id="WP_084751016.1">
    <property type="nucleotide sequence ID" value="NZ_CP020599.1"/>
</dbReference>
<sequence length="155" mass="17863">MRLEQYEIRDRAYGVWHRAPSIRRYLQAAQAESLTMVDLDSVLFTEYDNSAKIPLALVEVARDIGQEKPAGVIQHLAQLADVPAYVALYTPSDAANPANPNWSDIMAFRVKRLWPRPEPGWRVLSPAQWARALVQIRGWQMRRFEVRDAANDDRY</sequence>
<reference evidence="1" key="1">
    <citation type="submission" date="2019-11" db="EMBL/GenBank/DDBJ databases">
        <title>Burkholderia cenocepacia CF.</title>
        <authorList>
            <person name="Vianna E.F."/>
            <person name="Marques E.A."/>
            <person name="Albano R.M."/>
            <person name="Leao R.S."/>
        </authorList>
    </citation>
    <scope>NUCLEOTIDE SEQUENCE</scope>
    <source>
        <strain evidence="1">MS-2140</strain>
    </source>
</reference>
<name>A0A6B2MKL5_9BURK</name>
<dbReference type="AlphaFoldDB" id="A0A6B2MKL5"/>
<organism evidence="1">
    <name type="scientific">Burkholderia cenocepacia</name>
    <dbReference type="NCBI Taxonomy" id="95486"/>
    <lineage>
        <taxon>Bacteria</taxon>
        <taxon>Pseudomonadati</taxon>
        <taxon>Pseudomonadota</taxon>
        <taxon>Betaproteobacteria</taxon>
        <taxon>Burkholderiales</taxon>
        <taxon>Burkholderiaceae</taxon>
        <taxon>Burkholderia</taxon>
        <taxon>Burkholderia cepacia complex</taxon>
    </lineage>
</organism>
<comment type="caution">
    <text evidence="1">The sequence shown here is derived from an EMBL/GenBank/DDBJ whole genome shotgun (WGS) entry which is preliminary data.</text>
</comment>
<proteinExistence type="predicted"/>
<dbReference type="EMBL" id="JAAEAM010000046">
    <property type="protein sequence ID" value="NDV76408.1"/>
    <property type="molecule type" value="Genomic_DNA"/>
</dbReference>
<protein>
    <submittedName>
        <fullName evidence="1">Uncharacterized protein</fullName>
    </submittedName>
</protein>